<dbReference type="AlphaFoldDB" id="V6TBF8"/>
<feature type="compositionally biased region" description="Basic and acidic residues" evidence="2">
    <location>
        <begin position="237"/>
        <end position="262"/>
    </location>
</feature>
<reference evidence="3 4" key="2">
    <citation type="journal article" date="2013" name="Genome Biol. Evol.">
        <title>Genome sequencing of Giardia lamblia genotypes A2 and B isolates (DH and GS) and comparative analysis with the genomes of genotypes A1 and E (WB and Pig).</title>
        <authorList>
            <person name="Adam R.D."/>
            <person name="Dahlstrom E.W."/>
            <person name="Martens C.A."/>
            <person name="Bruno D.P."/>
            <person name="Barbian K.D."/>
            <person name="Ricklefs S.M."/>
            <person name="Hernandez M.M."/>
            <person name="Narla N.P."/>
            <person name="Patel R.B."/>
            <person name="Porcella S.F."/>
            <person name="Nash T.E."/>
        </authorList>
    </citation>
    <scope>NUCLEOTIDE SEQUENCE [LARGE SCALE GENOMIC DNA]</scope>
    <source>
        <strain evidence="3 4">DH</strain>
    </source>
</reference>
<sequence length="788" mass="85748">MDPISYLSGRVMIHLKRNLKMKGLSISSFSQAEVDFGTRLFKFLATNGEYVTADQMGAFLRQSNLGNQRLSPLWEKTIGASRKNFQLIDTLYLLRMLAIVQQGKELDDEVLSGNSFECLADLSFFPFDSGFDVDSIEDSQSSTPTGSVYLKNQGSNESPLRDASRLQNVQQVTDLSISRCISLNNEATADPAPTESMASIMHAGVDDLASHDLAEHPGTASHLFLTDSTVPPALSHASDRHSDARESVDTRAQQDDTAENSKQHLPHASSPVPVVASSMVPTGNSSILSSFVEIAKHFQGALLQTQEMVDRVIDASNPLGGLIVVPPEQIVVLKKRLSEMSKKLIDQLNTLSDQGFTSSLSSCLKGLESLSNALTMLISKEKQVIKMTNEIICYLDGSDSEEGPQVNDSQGTCVRGTSTDGSETDEKCTQDCSEVDNGNTYEKLKSSKGTFSSHSENILSTAASIFPATTAASSSATYQDGEKLPPVHPPLHLTSVKKKSLIKLVQDTREVVDKARNVEASYARAQEANRMYKSFSESLETLLQTELETNTNLEEQQKKLEKKANEKTQLITKQLEQLKSILSEQAIMFTSILSAKLSSPNFMDQLNLFTIDLADKAVSEMSRVLAEAPKLESLSVELKNLAQARFVKESAQGHTIPLEIPETPGSDSGQHRGSQSSYNTFSHKVTSTRAELVAQQTIRSIVRDELRSLKGELIEEIKTMICGIIGGEVGVRGNPDGSIPQADAALAPVESGRLHPGSGNSIANTPSLPVTDRLKPWTYHFGSNMPSS</sequence>
<name>V6TBF8_GIAIN</name>
<feature type="compositionally biased region" description="Polar residues" evidence="2">
    <location>
        <begin position="138"/>
        <end position="158"/>
    </location>
</feature>
<reference evidence="4" key="1">
    <citation type="submission" date="2012-02" db="EMBL/GenBank/DDBJ databases">
        <title>Genome sequencing of Giardia lamblia Genotypes A2 and B isolates (DH and GS) and comparative analysis with the genomes of Genotypes A1 and E (WB and Pig).</title>
        <authorList>
            <person name="Adam R."/>
            <person name="Dahlstrom E."/>
            <person name="Martens C."/>
            <person name="Bruno D."/>
            <person name="Barbian K."/>
            <person name="Porcella S.F."/>
            <person name="Nash T."/>
        </authorList>
    </citation>
    <scope>NUCLEOTIDE SEQUENCE</scope>
    <source>
        <strain evidence="4">DH</strain>
    </source>
</reference>
<keyword evidence="1" id="KW-0175">Coiled coil</keyword>
<gene>
    <name evidence="3" type="ORF">DHA2_153789</name>
</gene>
<evidence type="ECO:0000313" key="4">
    <source>
        <dbReference type="Proteomes" id="UP000018320"/>
    </source>
</evidence>
<organism evidence="3 4">
    <name type="scientific">Giardia intestinalis</name>
    <name type="common">Giardia lamblia</name>
    <dbReference type="NCBI Taxonomy" id="5741"/>
    <lineage>
        <taxon>Eukaryota</taxon>
        <taxon>Metamonada</taxon>
        <taxon>Diplomonadida</taxon>
        <taxon>Hexamitidae</taxon>
        <taxon>Giardiinae</taxon>
        <taxon>Giardia</taxon>
    </lineage>
</organism>
<dbReference type="VEuPathDB" id="GiardiaDB:GL50581_2896"/>
<evidence type="ECO:0000313" key="3">
    <source>
        <dbReference type="EMBL" id="ESU36074.1"/>
    </source>
</evidence>
<feature type="region of interest" description="Disordered" evidence="2">
    <location>
        <begin position="653"/>
        <end position="680"/>
    </location>
</feature>
<dbReference type="VEuPathDB" id="GiardiaDB:GL50803_0014712"/>
<feature type="coiled-coil region" evidence="1">
    <location>
        <begin position="536"/>
        <end position="573"/>
    </location>
</feature>
<feature type="region of interest" description="Disordered" evidence="2">
    <location>
        <begin position="399"/>
        <end position="425"/>
    </location>
</feature>
<feature type="compositionally biased region" description="Polar residues" evidence="2">
    <location>
        <begin position="406"/>
        <end position="421"/>
    </location>
</feature>
<proteinExistence type="predicted"/>
<feature type="region of interest" description="Disordered" evidence="2">
    <location>
        <begin position="136"/>
        <end position="163"/>
    </location>
</feature>
<accession>V6TBF8</accession>
<evidence type="ECO:0000256" key="2">
    <source>
        <dbReference type="SAM" id="MobiDB-lite"/>
    </source>
</evidence>
<feature type="compositionally biased region" description="Polar residues" evidence="2">
    <location>
        <begin position="665"/>
        <end position="680"/>
    </location>
</feature>
<evidence type="ECO:0000256" key="1">
    <source>
        <dbReference type="SAM" id="Coils"/>
    </source>
</evidence>
<dbReference type="VEuPathDB" id="GiardiaDB:DHA2_153789"/>
<protein>
    <submittedName>
        <fullName evidence="3">Uncharacterized protein</fullName>
    </submittedName>
</protein>
<comment type="caution">
    <text evidence="3">The sequence shown here is derived from an EMBL/GenBank/DDBJ whole genome shotgun (WGS) entry which is preliminary data.</text>
</comment>
<feature type="region of interest" description="Disordered" evidence="2">
    <location>
        <begin position="231"/>
        <end position="273"/>
    </location>
</feature>
<dbReference type="EMBL" id="AHGT01000058">
    <property type="protein sequence ID" value="ESU36074.1"/>
    <property type="molecule type" value="Genomic_DNA"/>
</dbReference>
<dbReference type="Proteomes" id="UP000018320">
    <property type="component" value="Unassembled WGS sequence"/>
</dbReference>
<dbReference type="VEuPathDB" id="GiardiaDB:QR46_2588"/>